<accession>A0A375G9D4</accession>
<comment type="caution">
    <text evidence="1">The sequence shown here is derived from an EMBL/GenBank/DDBJ whole genome shotgun (WGS) entry which is preliminary data.</text>
</comment>
<dbReference type="Proteomes" id="UP000256862">
    <property type="component" value="Chromosome CO2235"/>
</dbReference>
<evidence type="ECO:0000313" key="1">
    <source>
        <dbReference type="EMBL" id="SPC16888.1"/>
    </source>
</evidence>
<proteinExistence type="predicted"/>
<gene>
    <name evidence="1" type="ORF">CO2235_60105</name>
</gene>
<reference evidence="1" key="1">
    <citation type="submission" date="2018-01" db="EMBL/GenBank/DDBJ databases">
        <authorList>
            <person name="Clerissi C."/>
        </authorList>
    </citation>
    <scope>NUCLEOTIDE SEQUENCE</scope>
    <source>
        <strain evidence="1">Cupriavidus oxalaticus LMG 2235</strain>
    </source>
</reference>
<organism evidence="1">
    <name type="scientific">Cupriavidus oxalaticus</name>
    <dbReference type="NCBI Taxonomy" id="96344"/>
    <lineage>
        <taxon>Bacteria</taxon>
        <taxon>Pseudomonadati</taxon>
        <taxon>Pseudomonadota</taxon>
        <taxon>Betaproteobacteria</taxon>
        <taxon>Burkholderiales</taxon>
        <taxon>Burkholderiaceae</taxon>
        <taxon>Cupriavidus</taxon>
    </lineage>
</organism>
<dbReference type="EMBL" id="OGUS01000128">
    <property type="protein sequence ID" value="SPC16888.1"/>
    <property type="molecule type" value="Genomic_DNA"/>
</dbReference>
<dbReference type="AlphaFoldDB" id="A0A375G9D4"/>
<name>A0A375G9D4_9BURK</name>
<protein>
    <submittedName>
        <fullName evidence="1">Uncharacterized protein</fullName>
    </submittedName>
</protein>
<sequence>MAAGAQLAGVELTETLSVQPGTIQLLLTGADLVSTWVTKQWRAYRGPVTSLINGNAITANDERYALAA</sequence>